<dbReference type="Proteomes" id="UP000001868">
    <property type="component" value="Chromosome"/>
</dbReference>
<organism evidence="2 3">
    <name type="scientific">Phenylobacterium zucineum (strain HLK1)</name>
    <dbReference type="NCBI Taxonomy" id="450851"/>
    <lineage>
        <taxon>Bacteria</taxon>
        <taxon>Pseudomonadati</taxon>
        <taxon>Pseudomonadota</taxon>
        <taxon>Alphaproteobacteria</taxon>
        <taxon>Caulobacterales</taxon>
        <taxon>Caulobacteraceae</taxon>
        <taxon>Phenylobacterium</taxon>
    </lineage>
</organism>
<name>B4REB0_PHEZH</name>
<dbReference type="HOGENOM" id="CLU_091323_0_0_5"/>
<dbReference type="OrthoDB" id="9792690at2"/>
<proteinExistence type="predicted"/>
<dbReference type="Gene3D" id="3.40.50.150">
    <property type="entry name" value="Vaccinia Virus protein VP39"/>
    <property type="match status" value="1"/>
</dbReference>
<evidence type="ECO:0000256" key="1">
    <source>
        <dbReference type="SAM" id="MobiDB-lite"/>
    </source>
</evidence>
<keyword evidence="2" id="KW-0489">Methyltransferase</keyword>
<keyword evidence="2" id="KW-0808">Transferase</keyword>
<dbReference type="InterPro" id="IPR010743">
    <property type="entry name" value="Methionine_synth_MetW"/>
</dbReference>
<dbReference type="EMBL" id="CP000747">
    <property type="protein sequence ID" value="ACG76852.1"/>
    <property type="molecule type" value="Genomic_DNA"/>
</dbReference>
<dbReference type="KEGG" id="pzu:PHZ_c0438"/>
<feature type="region of interest" description="Disordered" evidence="1">
    <location>
        <begin position="216"/>
        <end position="237"/>
    </location>
</feature>
<dbReference type="NCBIfam" id="TIGR02081">
    <property type="entry name" value="metW"/>
    <property type="match status" value="1"/>
</dbReference>
<dbReference type="eggNOG" id="COG2226">
    <property type="taxonomic scope" value="Bacteria"/>
</dbReference>
<accession>B4REB0</accession>
<sequence>MTATREDFREILRLVRPGARVLDVGCGEGELLEMLTREKRVDGQGLEISPEGVAACLARGLAVVQGDGDRDLDHFPARAFDYAILSKTLQQMREPRHVLSELLRIADQAVVSVPNFGHWKVRWALLSRGRMPETGALPEPWWSTPNIHLCTLRDFTALCDELELRIDSCAALAEGKPARQIDPRRPVENWRAETALFLLSRRAQGAPEAVPRNLFGDVELARPDPAPKAKARRKKSK</sequence>
<dbReference type="SUPFAM" id="SSF53335">
    <property type="entry name" value="S-adenosyl-L-methionine-dependent methyltransferases"/>
    <property type="match status" value="1"/>
</dbReference>
<dbReference type="AlphaFoldDB" id="B4REB0"/>
<dbReference type="InterPro" id="IPR029063">
    <property type="entry name" value="SAM-dependent_MTases_sf"/>
</dbReference>
<dbReference type="CDD" id="cd02440">
    <property type="entry name" value="AdoMet_MTases"/>
    <property type="match status" value="1"/>
</dbReference>
<evidence type="ECO:0000313" key="2">
    <source>
        <dbReference type="EMBL" id="ACG76852.1"/>
    </source>
</evidence>
<protein>
    <submittedName>
        <fullName evidence="2">SAM-dependent methyltransferase</fullName>
    </submittedName>
</protein>
<evidence type="ECO:0000313" key="3">
    <source>
        <dbReference type="Proteomes" id="UP000001868"/>
    </source>
</evidence>
<dbReference type="GO" id="GO:0032259">
    <property type="term" value="P:methylation"/>
    <property type="evidence" value="ECO:0007669"/>
    <property type="project" value="UniProtKB-KW"/>
</dbReference>
<dbReference type="STRING" id="450851.PHZ_c0438"/>
<dbReference type="RefSeq" id="WP_012521000.1">
    <property type="nucleotide sequence ID" value="NC_011144.1"/>
</dbReference>
<dbReference type="Pfam" id="PF07021">
    <property type="entry name" value="MetW"/>
    <property type="match status" value="1"/>
</dbReference>
<dbReference type="GO" id="GO:0008168">
    <property type="term" value="F:methyltransferase activity"/>
    <property type="evidence" value="ECO:0007669"/>
    <property type="project" value="UniProtKB-KW"/>
</dbReference>
<gene>
    <name evidence="2" type="ordered locus">PHZ_c0438</name>
</gene>
<reference evidence="2 3" key="1">
    <citation type="journal article" date="2008" name="BMC Genomics">
        <title>Complete genome of Phenylobacterium zucineum - a novel facultative intracellular bacterium isolated from human erythroleukemia cell line K562.</title>
        <authorList>
            <person name="Luo Y."/>
            <person name="Xu X."/>
            <person name="Ding Z."/>
            <person name="Liu Z."/>
            <person name="Zhang B."/>
            <person name="Yan Z."/>
            <person name="Sun J."/>
            <person name="Hu S."/>
            <person name="Hu X."/>
        </authorList>
    </citation>
    <scope>NUCLEOTIDE SEQUENCE [LARGE SCALE GENOMIC DNA]</scope>
    <source>
        <strain evidence="2 3">HLK1</strain>
    </source>
</reference>
<keyword evidence="3" id="KW-1185">Reference proteome</keyword>